<gene>
    <name evidence="1" type="ORF">LSS_11385</name>
</gene>
<organism evidence="1 2">
    <name type="scientific">Leptospira santarosai serovar Shermani str. LT 821</name>
    <dbReference type="NCBI Taxonomy" id="758847"/>
    <lineage>
        <taxon>Bacteria</taxon>
        <taxon>Pseudomonadati</taxon>
        <taxon>Spirochaetota</taxon>
        <taxon>Spirochaetia</taxon>
        <taxon>Leptospirales</taxon>
        <taxon>Leptospiraceae</taxon>
        <taxon>Leptospira</taxon>
    </lineage>
</organism>
<protein>
    <submittedName>
        <fullName evidence="1">Uncharacterized protein</fullName>
    </submittedName>
</protein>
<accession>K8XYU2</accession>
<reference evidence="1 2" key="2">
    <citation type="journal article" date="2014" name="Emerg. Microbes Infect.">
        <title>Potential impact on kidney infection: a whole-genome analysis of Leptospira santarosai serovar Shermani.</title>
        <authorList>
            <person name="Chou L.F."/>
            <person name="Chen T.W."/>
            <person name="Ko Y.C."/>
            <person name="Pan M.J."/>
            <person name="Tian Y.C."/>
            <person name="Chiu C.H."/>
            <person name="Tang P."/>
            <person name="Hung C.C."/>
            <person name="Yang C.W."/>
        </authorList>
    </citation>
    <scope>NUCLEOTIDE SEQUENCE</scope>
    <source>
        <strain evidence="1 2">LT 821</strain>
    </source>
</reference>
<dbReference type="GeneID" id="29740627"/>
<dbReference type="KEGG" id="lst:LSS_11385"/>
<dbReference type="STRING" id="758847.LSS_11385"/>
<sequence>MMKVTIIIVPFLFGGILFATPDNDMIAFAGYEYNKQASNLKELVGDARKIALKIDLNKLDPSKRDQFHPSIRSVFEENSYFRFTDVSDPKEFDRIKSYGTVAVGGNIRRFIDLRFSFLGME</sequence>
<evidence type="ECO:0000313" key="1">
    <source>
        <dbReference type="EMBL" id="EKT86613.2"/>
    </source>
</evidence>
<reference evidence="1 2" key="1">
    <citation type="journal article" date="2012" name="Gene">
        <title>Sequence of Leptospira santarosai serovar Shermani genome and prediction of virulence-associated genes.</title>
        <authorList>
            <person name="Chou L.F."/>
            <person name="Chen Y.T."/>
            <person name="Lu C.W."/>
            <person name="Ko Y.C."/>
            <person name="Tang C.Y."/>
            <person name="Pan M.J."/>
            <person name="Tian Y.C."/>
            <person name="Chiu C.H."/>
            <person name="Hung C.C."/>
            <person name="Yang C.W."/>
        </authorList>
    </citation>
    <scope>NUCLEOTIDE SEQUENCE [LARGE SCALE GENOMIC DNA]</scope>
    <source>
        <strain evidence="1">LT 821</strain>
    </source>
</reference>
<dbReference type="EMBL" id="CP006694">
    <property type="protein sequence ID" value="EKT86613.2"/>
    <property type="molecule type" value="Genomic_DNA"/>
</dbReference>
<dbReference type="AlphaFoldDB" id="K8XYU2"/>
<dbReference type="Proteomes" id="UP000035800">
    <property type="component" value="Chromosome I"/>
</dbReference>
<dbReference type="RefSeq" id="WP_016551927.1">
    <property type="nucleotide sequence ID" value="NZ_CP006694.1"/>
</dbReference>
<evidence type="ECO:0000313" key="2">
    <source>
        <dbReference type="Proteomes" id="UP000035800"/>
    </source>
</evidence>
<name>K8XYU2_9LEPT</name>
<proteinExistence type="predicted"/>